<keyword evidence="3" id="KW-0645">Protease</keyword>
<keyword evidence="5" id="KW-0378">Hydrolase</keyword>
<evidence type="ECO:0000256" key="2">
    <source>
        <dbReference type="ARBA" id="ARBA00004141"/>
    </source>
</evidence>
<comment type="subcellular location">
    <subcellularLocation>
        <location evidence="2">Membrane</location>
        <topology evidence="2">Multi-pass membrane protein</topology>
    </subcellularLocation>
</comment>
<dbReference type="PANTHER" id="PTHR42837">
    <property type="entry name" value="REGULATOR OF SIGMA-E PROTEASE RSEP"/>
    <property type="match status" value="1"/>
</dbReference>
<dbReference type="InterPro" id="IPR004387">
    <property type="entry name" value="Pept_M50_Zn"/>
</dbReference>
<dbReference type="GO" id="GO:0016020">
    <property type="term" value="C:membrane"/>
    <property type="evidence" value="ECO:0007669"/>
    <property type="project" value="UniProtKB-SubCell"/>
</dbReference>
<gene>
    <name evidence="12" type="ORF">S03H2_15991</name>
</gene>
<evidence type="ECO:0000256" key="7">
    <source>
        <dbReference type="ARBA" id="ARBA00022989"/>
    </source>
</evidence>
<dbReference type="GO" id="GO:0004222">
    <property type="term" value="F:metalloendopeptidase activity"/>
    <property type="evidence" value="ECO:0007669"/>
    <property type="project" value="InterPro"/>
</dbReference>
<evidence type="ECO:0000256" key="5">
    <source>
        <dbReference type="ARBA" id="ARBA00022801"/>
    </source>
</evidence>
<dbReference type="InterPro" id="IPR008915">
    <property type="entry name" value="Peptidase_M50"/>
</dbReference>
<comment type="cofactor">
    <cofactor evidence="1">
        <name>Zn(2+)</name>
        <dbReference type="ChEBI" id="CHEBI:29105"/>
    </cofactor>
</comment>
<evidence type="ECO:0000256" key="10">
    <source>
        <dbReference type="SAM" id="Phobius"/>
    </source>
</evidence>
<evidence type="ECO:0000256" key="8">
    <source>
        <dbReference type="ARBA" id="ARBA00023049"/>
    </source>
</evidence>
<keyword evidence="4 10" id="KW-0812">Transmembrane</keyword>
<organism evidence="12">
    <name type="scientific">marine sediment metagenome</name>
    <dbReference type="NCBI Taxonomy" id="412755"/>
    <lineage>
        <taxon>unclassified sequences</taxon>
        <taxon>metagenomes</taxon>
        <taxon>ecological metagenomes</taxon>
    </lineage>
</organism>
<proteinExistence type="predicted"/>
<protein>
    <recommendedName>
        <fullName evidence="11">Peptidase M50 domain-containing protein</fullName>
    </recommendedName>
</protein>
<name>X1G746_9ZZZZ</name>
<dbReference type="EMBL" id="BARU01008145">
    <property type="protein sequence ID" value="GAH37384.1"/>
    <property type="molecule type" value="Genomic_DNA"/>
</dbReference>
<keyword evidence="7 10" id="KW-1133">Transmembrane helix</keyword>
<dbReference type="GO" id="GO:0006508">
    <property type="term" value="P:proteolysis"/>
    <property type="evidence" value="ECO:0007669"/>
    <property type="project" value="UniProtKB-KW"/>
</dbReference>
<evidence type="ECO:0000313" key="12">
    <source>
        <dbReference type="EMBL" id="GAH37384.1"/>
    </source>
</evidence>
<evidence type="ECO:0000256" key="6">
    <source>
        <dbReference type="ARBA" id="ARBA00022833"/>
    </source>
</evidence>
<dbReference type="PANTHER" id="PTHR42837:SF2">
    <property type="entry name" value="MEMBRANE METALLOPROTEASE ARASP2, CHLOROPLASTIC-RELATED"/>
    <property type="match status" value="1"/>
</dbReference>
<evidence type="ECO:0000259" key="11">
    <source>
        <dbReference type="Pfam" id="PF02163"/>
    </source>
</evidence>
<evidence type="ECO:0000256" key="1">
    <source>
        <dbReference type="ARBA" id="ARBA00001947"/>
    </source>
</evidence>
<evidence type="ECO:0000256" key="9">
    <source>
        <dbReference type="ARBA" id="ARBA00023136"/>
    </source>
</evidence>
<sequence length="64" mass="7165">GLFNLFPIPALDGGRLLFLAVEGIRGKALDSNKEELIHYIGFVILIALILLITYQDILRWIGAR</sequence>
<reference evidence="12" key="1">
    <citation type="journal article" date="2014" name="Front. Microbiol.">
        <title>High frequency of phylogenetically diverse reductive dehalogenase-homologous genes in deep subseafloor sedimentary metagenomes.</title>
        <authorList>
            <person name="Kawai M."/>
            <person name="Futagami T."/>
            <person name="Toyoda A."/>
            <person name="Takaki Y."/>
            <person name="Nishi S."/>
            <person name="Hori S."/>
            <person name="Arai W."/>
            <person name="Tsubouchi T."/>
            <person name="Morono Y."/>
            <person name="Uchiyama I."/>
            <person name="Ito T."/>
            <person name="Fujiyama A."/>
            <person name="Inagaki F."/>
            <person name="Takami H."/>
        </authorList>
    </citation>
    <scope>NUCLEOTIDE SEQUENCE</scope>
    <source>
        <strain evidence="12">Expedition CK06-06</strain>
    </source>
</reference>
<accession>X1G746</accession>
<feature type="non-terminal residue" evidence="12">
    <location>
        <position position="1"/>
    </location>
</feature>
<feature type="transmembrane region" description="Helical" evidence="10">
    <location>
        <begin position="36"/>
        <end position="54"/>
    </location>
</feature>
<keyword evidence="8" id="KW-0482">Metalloprotease</keyword>
<evidence type="ECO:0000256" key="3">
    <source>
        <dbReference type="ARBA" id="ARBA00022670"/>
    </source>
</evidence>
<keyword evidence="6" id="KW-0862">Zinc</keyword>
<evidence type="ECO:0000256" key="4">
    <source>
        <dbReference type="ARBA" id="ARBA00022692"/>
    </source>
</evidence>
<dbReference type="Pfam" id="PF02163">
    <property type="entry name" value="Peptidase_M50"/>
    <property type="match status" value="1"/>
</dbReference>
<dbReference type="AlphaFoldDB" id="X1G746"/>
<feature type="domain" description="Peptidase M50" evidence="11">
    <location>
        <begin position="1"/>
        <end position="48"/>
    </location>
</feature>
<comment type="caution">
    <text evidence="12">The sequence shown here is derived from an EMBL/GenBank/DDBJ whole genome shotgun (WGS) entry which is preliminary data.</text>
</comment>
<keyword evidence="9 10" id="KW-0472">Membrane</keyword>